<reference evidence="12 13" key="1">
    <citation type="submission" date="2016-10" db="EMBL/GenBank/DDBJ databases">
        <authorList>
            <person name="de Groot N.N."/>
        </authorList>
    </citation>
    <scope>NUCLEOTIDE SEQUENCE [LARGE SCALE GENOMIC DNA]</scope>
    <source>
        <strain evidence="12 13">DSM 43357</strain>
    </source>
</reference>
<evidence type="ECO:0000256" key="10">
    <source>
        <dbReference type="SAM" id="Phobius"/>
    </source>
</evidence>
<dbReference type="STRING" id="46177.SAMN05660976_05358"/>
<keyword evidence="5" id="KW-0547">Nucleotide-binding</keyword>
<dbReference type="GO" id="GO:0000155">
    <property type="term" value="F:phosphorelay sensor kinase activity"/>
    <property type="evidence" value="ECO:0007669"/>
    <property type="project" value="InterPro"/>
</dbReference>
<evidence type="ECO:0000256" key="9">
    <source>
        <dbReference type="SAM" id="MobiDB-lite"/>
    </source>
</evidence>
<dbReference type="PANTHER" id="PTHR24421">
    <property type="entry name" value="NITRATE/NITRITE SENSOR PROTEIN NARX-RELATED"/>
    <property type="match status" value="1"/>
</dbReference>
<keyword evidence="4" id="KW-0808">Transferase</keyword>
<keyword evidence="10" id="KW-1133">Transmembrane helix</keyword>
<sequence length="464" mass="47748">MERVERVLDDRAAPVRPVVLSVLALGDLWLLHRPQTPADWALALGALAVCLGGGRFPLAATVTLSGLLVAGDALGAAVGLPVKAMLAVTLFELALRSGARRVAAGGVLAGGFLVWHAMSAPAAEVLPTLYRLAVLAGVPLLSGAYVRLLRRHAAQARERADAEERRRHSETLAARAAERTAIARELHDLVAHHVSSMVLRVGVARHVLPGDDPRVTQVLDDLHATGGAALVDLRRLVAVLRDPAQVDGGPFFSLVDRAELPGALEGAVARVRQAGLTAQAEVDPSVAELDAVRGLTVLRLAQEGLANAAKHAGPRAGVRLSVRMEALGTGTVGTEASGTEASGTGTVGTGTVGTGTVGTGTVGAEAVGAAVGRVTGSEGRRVRLEIVDDGGADRRRPAPGTLGHGLIGMAERVELLGGRFEAGPAPGGQGWRLYAELPPPEQAQWAAGGDRRGAPARAMEASTR</sequence>
<keyword evidence="7" id="KW-0067">ATP-binding</keyword>
<dbReference type="Proteomes" id="UP000198953">
    <property type="component" value="Unassembled WGS sequence"/>
</dbReference>
<evidence type="ECO:0000313" key="12">
    <source>
        <dbReference type="EMBL" id="SEM51962.1"/>
    </source>
</evidence>
<feature type="domain" description="Signal transduction histidine kinase subgroup 3 dimerisation and phosphoacceptor" evidence="11">
    <location>
        <begin position="178"/>
        <end position="243"/>
    </location>
</feature>
<keyword evidence="13" id="KW-1185">Reference proteome</keyword>
<protein>
    <recommendedName>
        <fullName evidence="2">histidine kinase</fullName>
        <ecNumber evidence="2">2.7.13.3</ecNumber>
    </recommendedName>
</protein>
<evidence type="ECO:0000256" key="6">
    <source>
        <dbReference type="ARBA" id="ARBA00022777"/>
    </source>
</evidence>
<dbReference type="SUPFAM" id="SSF55874">
    <property type="entry name" value="ATPase domain of HSP90 chaperone/DNA topoisomerase II/histidine kinase"/>
    <property type="match status" value="1"/>
</dbReference>
<keyword evidence="10" id="KW-0472">Membrane</keyword>
<feature type="compositionally biased region" description="Low complexity" evidence="9">
    <location>
        <begin position="333"/>
        <end position="344"/>
    </location>
</feature>
<evidence type="ECO:0000256" key="3">
    <source>
        <dbReference type="ARBA" id="ARBA00022553"/>
    </source>
</evidence>
<keyword evidence="3" id="KW-0597">Phosphoprotein</keyword>
<gene>
    <name evidence="12" type="ORF">SAMN05660976_05358</name>
</gene>
<keyword evidence="10" id="KW-0812">Transmembrane</keyword>
<name>A0A1H7Z077_9ACTN</name>
<comment type="catalytic activity">
    <reaction evidence="1">
        <text>ATP + protein L-histidine = ADP + protein N-phospho-L-histidine.</text>
        <dbReference type="EC" id="2.7.13.3"/>
    </reaction>
</comment>
<dbReference type="InterPro" id="IPR050482">
    <property type="entry name" value="Sensor_HK_TwoCompSys"/>
</dbReference>
<dbReference type="GO" id="GO:0005524">
    <property type="term" value="F:ATP binding"/>
    <property type="evidence" value="ECO:0007669"/>
    <property type="project" value="UniProtKB-KW"/>
</dbReference>
<evidence type="ECO:0000256" key="4">
    <source>
        <dbReference type="ARBA" id="ARBA00022679"/>
    </source>
</evidence>
<dbReference type="PANTHER" id="PTHR24421:SF10">
    <property type="entry name" value="NITRATE_NITRITE SENSOR PROTEIN NARQ"/>
    <property type="match status" value="1"/>
</dbReference>
<accession>A0A1H7Z077</accession>
<feature type="region of interest" description="Disordered" evidence="9">
    <location>
        <begin position="332"/>
        <end position="352"/>
    </location>
</feature>
<feature type="transmembrane region" description="Helical" evidence="10">
    <location>
        <begin position="129"/>
        <end position="149"/>
    </location>
</feature>
<evidence type="ECO:0000256" key="1">
    <source>
        <dbReference type="ARBA" id="ARBA00000085"/>
    </source>
</evidence>
<dbReference type="GO" id="GO:0016020">
    <property type="term" value="C:membrane"/>
    <property type="evidence" value="ECO:0007669"/>
    <property type="project" value="InterPro"/>
</dbReference>
<keyword evidence="8" id="KW-0902">Two-component regulatory system</keyword>
<proteinExistence type="predicted"/>
<evidence type="ECO:0000256" key="2">
    <source>
        <dbReference type="ARBA" id="ARBA00012438"/>
    </source>
</evidence>
<dbReference type="EC" id="2.7.13.3" evidence="2"/>
<evidence type="ECO:0000256" key="8">
    <source>
        <dbReference type="ARBA" id="ARBA00023012"/>
    </source>
</evidence>
<dbReference type="Pfam" id="PF07730">
    <property type="entry name" value="HisKA_3"/>
    <property type="match status" value="1"/>
</dbReference>
<dbReference type="GO" id="GO:0046983">
    <property type="term" value="F:protein dimerization activity"/>
    <property type="evidence" value="ECO:0007669"/>
    <property type="project" value="InterPro"/>
</dbReference>
<dbReference type="InterPro" id="IPR036890">
    <property type="entry name" value="HATPase_C_sf"/>
</dbReference>
<dbReference type="AlphaFoldDB" id="A0A1H7Z077"/>
<dbReference type="Gene3D" id="1.20.5.1930">
    <property type="match status" value="1"/>
</dbReference>
<feature type="transmembrane region" description="Helical" evidence="10">
    <location>
        <begin position="42"/>
        <end position="68"/>
    </location>
</feature>
<feature type="transmembrane region" description="Helical" evidence="10">
    <location>
        <begin position="74"/>
        <end position="95"/>
    </location>
</feature>
<dbReference type="CDD" id="cd16917">
    <property type="entry name" value="HATPase_UhpB-NarQ-NarX-like"/>
    <property type="match status" value="1"/>
</dbReference>
<evidence type="ECO:0000256" key="7">
    <source>
        <dbReference type="ARBA" id="ARBA00022840"/>
    </source>
</evidence>
<feature type="region of interest" description="Disordered" evidence="9">
    <location>
        <begin position="440"/>
        <end position="464"/>
    </location>
</feature>
<feature type="transmembrane region" description="Helical" evidence="10">
    <location>
        <begin position="102"/>
        <end position="123"/>
    </location>
</feature>
<dbReference type="InterPro" id="IPR011712">
    <property type="entry name" value="Sig_transdc_His_kin_sub3_dim/P"/>
</dbReference>
<dbReference type="Gene3D" id="3.30.565.10">
    <property type="entry name" value="Histidine kinase-like ATPase, C-terminal domain"/>
    <property type="match status" value="1"/>
</dbReference>
<keyword evidence="6 12" id="KW-0418">Kinase</keyword>
<evidence type="ECO:0000259" key="11">
    <source>
        <dbReference type="Pfam" id="PF07730"/>
    </source>
</evidence>
<dbReference type="EMBL" id="FOBF01000014">
    <property type="protein sequence ID" value="SEM51962.1"/>
    <property type="molecule type" value="Genomic_DNA"/>
</dbReference>
<evidence type="ECO:0000256" key="5">
    <source>
        <dbReference type="ARBA" id="ARBA00022741"/>
    </source>
</evidence>
<evidence type="ECO:0000313" key="13">
    <source>
        <dbReference type="Proteomes" id="UP000198953"/>
    </source>
</evidence>
<organism evidence="12 13">
    <name type="scientific">Nonomuraea pusilla</name>
    <dbReference type="NCBI Taxonomy" id="46177"/>
    <lineage>
        <taxon>Bacteria</taxon>
        <taxon>Bacillati</taxon>
        <taxon>Actinomycetota</taxon>
        <taxon>Actinomycetes</taxon>
        <taxon>Streptosporangiales</taxon>
        <taxon>Streptosporangiaceae</taxon>
        <taxon>Nonomuraea</taxon>
    </lineage>
</organism>